<evidence type="ECO:0000256" key="14">
    <source>
        <dbReference type="ARBA" id="ARBA00049289"/>
    </source>
</evidence>
<dbReference type="Pfam" id="PF00689">
    <property type="entry name" value="Cation_ATPase_C"/>
    <property type="match status" value="1"/>
</dbReference>
<dbReference type="SFLD" id="SFLDS00003">
    <property type="entry name" value="Haloacid_Dehalogenase"/>
    <property type="match status" value="1"/>
</dbReference>
<dbReference type="Gene3D" id="3.40.50.1000">
    <property type="entry name" value="HAD superfamily/HAD-like"/>
    <property type="match status" value="1"/>
</dbReference>
<organism evidence="17 18">
    <name type="scientific">Stenotrophomonas koreensis</name>
    <dbReference type="NCBI Taxonomy" id="266128"/>
    <lineage>
        <taxon>Bacteria</taxon>
        <taxon>Pseudomonadati</taxon>
        <taxon>Pseudomonadota</taxon>
        <taxon>Gammaproteobacteria</taxon>
        <taxon>Lysobacterales</taxon>
        <taxon>Lysobacteraceae</taxon>
        <taxon>Stenotrophomonas</taxon>
    </lineage>
</organism>
<evidence type="ECO:0000256" key="9">
    <source>
        <dbReference type="ARBA" id="ARBA00022967"/>
    </source>
</evidence>
<dbReference type="OrthoDB" id="9814270at2"/>
<dbReference type="EMBL" id="LDJH01000012">
    <property type="protein sequence ID" value="KRG58140.1"/>
    <property type="molecule type" value="Genomic_DNA"/>
</dbReference>
<keyword evidence="7" id="KW-0187">Copper transport</keyword>
<keyword evidence="9" id="KW-1278">Translocase</keyword>
<dbReference type="InterPro" id="IPR036412">
    <property type="entry name" value="HAD-like_sf"/>
</dbReference>
<dbReference type="Gene3D" id="2.70.150.10">
    <property type="entry name" value="Calcium-transporting ATPase, cytoplasmic transduction domain A"/>
    <property type="match status" value="1"/>
</dbReference>
<dbReference type="AlphaFoldDB" id="A0A0R0BLE4"/>
<evidence type="ECO:0000256" key="12">
    <source>
        <dbReference type="ARBA" id="ARBA00023065"/>
    </source>
</evidence>
<feature type="transmembrane region" description="Helical" evidence="15">
    <location>
        <begin position="655"/>
        <end position="676"/>
    </location>
</feature>
<keyword evidence="10 15" id="KW-1133">Transmembrane helix</keyword>
<evidence type="ECO:0000256" key="13">
    <source>
        <dbReference type="ARBA" id="ARBA00023136"/>
    </source>
</evidence>
<proteinExistence type="predicted"/>
<feature type="transmembrane region" description="Helical" evidence="15">
    <location>
        <begin position="45"/>
        <end position="71"/>
    </location>
</feature>
<dbReference type="GO" id="GO:0016020">
    <property type="term" value="C:membrane"/>
    <property type="evidence" value="ECO:0007669"/>
    <property type="project" value="InterPro"/>
</dbReference>
<dbReference type="GO" id="GO:0140581">
    <property type="term" value="F:P-type monovalent copper transporter activity"/>
    <property type="evidence" value="ECO:0007669"/>
    <property type="project" value="UniProtKB-EC"/>
</dbReference>
<dbReference type="InterPro" id="IPR044492">
    <property type="entry name" value="P_typ_ATPase_HD_dom"/>
</dbReference>
<dbReference type="InterPro" id="IPR018303">
    <property type="entry name" value="ATPase_P-typ_P_site"/>
</dbReference>
<evidence type="ECO:0000313" key="17">
    <source>
        <dbReference type="EMBL" id="KRG58140.1"/>
    </source>
</evidence>
<keyword evidence="11" id="KW-0186">Copper</keyword>
<evidence type="ECO:0000256" key="5">
    <source>
        <dbReference type="ARBA" id="ARBA00022723"/>
    </source>
</evidence>
<feature type="transmembrane region" description="Helical" evidence="15">
    <location>
        <begin position="271"/>
        <end position="296"/>
    </location>
</feature>
<dbReference type="SFLD" id="SFLDF00027">
    <property type="entry name" value="p-type_atpase"/>
    <property type="match status" value="1"/>
</dbReference>
<sequence length="822" mass="86891">MTQLPVPPECLQGSNPQTGLDNAQLAGRRRQFGDNDVTEARQRRWWTVILASAADPMLWFLLVVSGLFFLLGDTTEAVVLLLAIIPLLGMDAWLHRRTQASTEGLATRLAAQARVLRDGQWQQVAARELVPGDVVEVVPGDWIPADGLVLDEQQLQVDESSLTGESFPVRKQAIARQANPPTQADPAQWAHAGTRLLSGTARLWIVHTGAQTRYGEIVRLSRATGQARTPLQQAVSRLVRWILLAALLLCLLLAVVRLVQGHGLIDALISALTLAVAALPEEFPVVFTLFLGVGVYRLAQRQALVRRAVAVENIGRVSAVCSDKTGTLTEGELRLVQCVPAAGLSAEDVPGLAALACGGSAHDPMDRAILTAAGSDATSTRLASFPFTEDRRRETALIQRDGQLLAVVKGAPETVRGLCGIDAAQYQPWQQQLDALAAQGLKVIGCASQLLPPEHDPSVEPAQGYALAGLLAFGDPLREGVREAVQTCLQAGIRVIMVTGDHPLTAGAIAAQIGLGDGAPRVVSLDGHHDQALDADELTAADVIARAAPGQKLQLVQALQARGHTVAVTGDGVNDVPALQTADIGIAMGQRGTRSAREAAAIVLLDDNFRTLVNAIAEGRQLFANLQRGFAYLLLVHLPLVLSAALIPLAGLPLLYLPIHIVWLELLIHPTAMLGFQQHSPPGLERRRPVDGPVRFFPPQAWWALLLGSASATAAVLAAYAAGLHWLGNDTDPAGSARTLALVVLMLCSVAFLAVLSGLAGRMPRLIAGAGLASVALVQLPLLSPLLQVQPLGPAALALALVLAGLTALAVLPLRRVLAGPH</sequence>
<dbReference type="Gene3D" id="3.40.1110.10">
    <property type="entry name" value="Calcium-transporting ATPase, cytoplasmic domain N"/>
    <property type="match status" value="1"/>
</dbReference>
<feature type="transmembrane region" description="Helical" evidence="15">
    <location>
        <begin position="702"/>
        <end position="727"/>
    </location>
</feature>
<feature type="domain" description="Cation-transporting P-type ATPase N-terminal" evidence="16">
    <location>
        <begin position="3"/>
        <end position="73"/>
    </location>
</feature>
<comment type="caution">
    <text evidence="17">The sequence shown here is derived from an EMBL/GenBank/DDBJ whole genome shotgun (WGS) entry which is preliminary data.</text>
</comment>
<dbReference type="GO" id="GO:0016887">
    <property type="term" value="F:ATP hydrolysis activity"/>
    <property type="evidence" value="ECO:0007669"/>
    <property type="project" value="InterPro"/>
</dbReference>
<dbReference type="PRINTS" id="PR00120">
    <property type="entry name" value="HATPASE"/>
</dbReference>
<dbReference type="RefSeq" id="WP_057665522.1">
    <property type="nucleotide sequence ID" value="NZ_LDJH01000012.1"/>
</dbReference>
<dbReference type="SMART" id="SM00831">
    <property type="entry name" value="Cation_ATPase_N"/>
    <property type="match status" value="1"/>
</dbReference>
<keyword evidence="3" id="KW-0813">Transport</keyword>
<evidence type="ECO:0000256" key="6">
    <source>
        <dbReference type="ARBA" id="ARBA00022741"/>
    </source>
</evidence>
<dbReference type="Proteomes" id="UP000051254">
    <property type="component" value="Unassembled WGS sequence"/>
</dbReference>
<dbReference type="SUPFAM" id="SSF81653">
    <property type="entry name" value="Calcium ATPase, transduction domain A"/>
    <property type="match status" value="1"/>
</dbReference>
<dbReference type="PROSITE" id="PS00154">
    <property type="entry name" value="ATPASE_E1_E2"/>
    <property type="match status" value="1"/>
</dbReference>
<dbReference type="InterPro" id="IPR001757">
    <property type="entry name" value="P_typ_ATPase"/>
</dbReference>
<dbReference type="PATRIC" id="fig|266128.3.peg.382"/>
<feature type="transmembrane region" description="Helical" evidence="15">
    <location>
        <begin position="630"/>
        <end position="649"/>
    </location>
</feature>
<keyword evidence="6" id="KW-0547">Nucleotide-binding</keyword>
<keyword evidence="5" id="KW-0479">Metal-binding</keyword>
<evidence type="ECO:0000256" key="10">
    <source>
        <dbReference type="ARBA" id="ARBA00022989"/>
    </source>
</evidence>
<dbReference type="NCBIfam" id="TIGR01494">
    <property type="entry name" value="ATPase_P-type"/>
    <property type="match status" value="2"/>
</dbReference>
<keyword evidence="4 15" id="KW-0812">Transmembrane</keyword>
<reference evidence="17 18" key="1">
    <citation type="submission" date="2015-05" db="EMBL/GenBank/DDBJ databases">
        <title>Genome sequencing and analysis of members of genus Stenotrophomonas.</title>
        <authorList>
            <person name="Patil P.P."/>
            <person name="Midha S."/>
            <person name="Patil P.B."/>
        </authorList>
    </citation>
    <scope>NUCLEOTIDE SEQUENCE [LARGE SCALE GENOMIC DNA]</scope>
    <source>
        <strain evidence="17 18">DSM 17805</strain>
    </source>
</reference>
<evidence type="ECO:0000256" key="15">
    <source>
        <dbReference type="SAM" id="Phobius"/>
    </source>
</evidence>
<keyword evidence="12" id="KW-0406">Ion transport</keyword>
<evidence type="ECO:0000256" key="7">
    <source>
        <dbReference type="ARBA" id="ARBA00022796"/>
    </source>
</evidence>
<dbReference type="InterPro" id="IPR059000">
    <property type="entry name" value="ATPase_P-type_domA"/>
</dbReference>
<feature type="transmembrane region" description="Helical" evidence="15">
    <location>
        <begin position="766"/>
        <end position="783"/>
    </location>
</feature>
<name>A0A0R0BLE4_9GAMM</name>
<dbReference type="SFLD" id="SFLDG00002">
    <property type="entry name" value="C1.7:_P-type_atpase_like"/>
    <property type="match status" value="1"/>
</dbReference>
<dbReference type="STRING" id="266128.ABB25_07545"/>
<dbReference type="InterPro" id="IPR006068">
    <property type="entry name" value="ATPase_P-typ_cation-transptr_C"/>
</dbReference>
<evidence type="ECO:0000256" key="8">
    <source>
        <dbReference type="ARBA" id="ARBA00022840"/>
    </source>
</evidence>
<comment type="subcellular location">
    <subcellularLocation>
        <location evidence="1">Endomembrane system</location>
        <topology evidence="1">Multi-pass membrane protein</topology>
    </subcellularLocation>
</comment>
<dbReference type="InterPro" id="IPR023299">
    <property type="entry name" value="ATPase_P-typ_cyto_dom_N"/>
</dbReference>
<evidence type="ECO:0000256" key="2">
    <source>
        <dbReference type="ARBA" id="ARBA00012517"/>
    </source>
</evidence>
<dbReference type="GO" id="GO:0005524">
    <property type="term" value="F:ATP binding"/>
    <property type="evidence" value="ECO:0007669"/>
    <property type="project" value="UniProtKB-KW"/>
</dbReference>
<dbReference type="Gene3D" id="1.20.1110.10">
    <property type="entry name" value="Calcium-transporting ATPase, transmembrane domain"/>
    <property type="match status" value="1"/>
</dbReference>
<dbReference type="Pfam" id="PF00122">
    <property type="entry name" value="E1-E2_ATPase"/>
    <property type="match status" value="1"/>
</dbReference>
<dbReference type="FunFam" id="3.40.50.1000:FF:000144">
    <property type="entry name" value="copper-transporting ATPase 1 isoform X2"/>
    <property type="match status" value="1"/>
</dbReference>
<feature type="transmembrane region" description="Helical" evidence="15">
    <location>
        <begin position="739"/>
        <end position="759"/>
    </location>
</feature>
<dbReference type="GO" id="GO:0012505">
    <property type="term" value="C:endomembrane system"/>
    <property type="evidence" value="ECO:0007669"/>
    <property type="project" value="UniProtKB-SubCell"/>
</dbReference>
<keyword evidence="8" id="KW-0067">ATP-binding</keyword>
<feature type="transmembrane region" description="Helical" evidence="15">
    <location>
        <begin position="77"/>
        <end position="94"/>
    </location>
</feature>
<dbReference type="SUPFAM" id="SSF56784">
    <property type="entry name" value="HAD-like"/>
    <property type="match status" value="1"/>
</dbReference>
<comment type="catalytic activity">
    <reaction evidence="14">
        <text>Cu(+)(in) + ATP + H2O = Cu(+)(out) + ADP + phosphate + H(+)</text>
        <dbReference type="Rhea" id="RHEA:25792"/>
        <dbReference type="ChEBI" id="CHEBI:15377"/>
        <dbReference type="ChEBI" id="CHEBI:15378"/>
        <dbReference type="ChEBI" id="CHEBI:30616"/>
        <dbReference type="ChEBI" id="CHEBI:43474"/>
        <dbReference type="ChEBI" id="CHEBI:49552"/>
        <dbReference type="ChEBI" id="CHEBI:456216"/>
        <dbReference type="EC" id="7.2.2.8"/>
    </reaction>
</comment>
<evidence type="ECO:0000256" key="4">
    <source>
        <dbReference type="ARBA" id="ARBA00022692"/>
    </source>
</evidence>
<feature type="transmembrane region" description="Helical" evidence="15">
    <location>
        <begin position="238"/>
        <end position="259"/>
    </location>
</feature>
<evidence type="ECO:0000256" key="3">
    <source>
        <dbReference type="ARBA" id="ARBA00022448"/>
    </source>
</evidence>
<dbReference type="InterPro" id="IPR008250">
    <property type="entry name" value="ATPase_P-typ_transduc_dom_A_sf"/>
</dbReference>
<dbReference type="GO" id="GO:0046872">
    <property type="term" value="F:metal ion binding"/>
    <property type="evidence" value="ECO:0007669"/>
    <property type="project" value="UniProtKB-KW"/>
</dbReference>
<keyword evidence="13 15" id="KW-0472">Membrane</keyword>
<evidence type="ECO:0000259" key="16">
    <source>
        <dbReference type="SMART" id="SM00831"/>
    </source>
</evidence>
<dbReference type="Pfam" id="PF00702">
    <property type="entry name" value="Hydrolase"/>
    <property type="match status" value="1"/>
</dbReference>
<dbReference type="Pfam" id="PF00690">
    <property type="entry name" value="Cation_ATPase_N"/>
    <property type="match status" value="1"/>
</dbReference>
<keyword evidence="18" id="KW-1185">Reference proteome</keyword>
<dbReference type="SUPFAM" id="SSF81665">
    <property type="entry name" value="Calcium ATPase, transmembrane domain M"/>
    <property type="match status" value="1"/>
</dbReference>
<dbReference type="PANTHER" id="PTHR42861">
    <property type="entry name" value="CALCIUM-TRANSPORTING ATPASE"/>
    <property type="match status" value="1"/>
</dbReference>
<dbReference type="InterPro" id="IPR004014">
    <property type="entry name" value="ATPase_P-typ_cation-transptr_N"/>
</dbReference>
<gene>
    <name evidence="17" type="ORF">ABB25_07545</name>
</gene>
<feature type="transmembrane region" description="Helical" evidence="15">
    <location>
        <begin position="795"/>
        <end position="814"/>
    </location>
</feature>
<dbReference type="InterPro" id="IPR023214">
    <property type="entry name" value="HAD_sf"/>
</dbReference>
<dbReference type="EC" id="7.2.2.8" evidence="2"/>
<evidence type="ECO:0000256" key="1">
    <source>
        <dbReference type="ARBA" id="ARBA00004127"/>
    </source>
</evidence>
<protein>
    <recommendedName>
        <fullName evidence="2">P-type Cu(+) transporter</fullName>
        <ecNumber evidence="2">7.2.2.8</ecNumber>
    </recommendedName>
</protein>
<evidence type="ECO:0000256" key="11">
    <source>
        <dbReference type="ARBA" id="ARBA00023008"/>
    </source>
</evidence>
<dbReference type="PRINTS" id="PR00119">
    <property type="entry name" value="CATATPASE"/>
</dbReference>
<accession>A0A0R0BLE4</accession>
<evidence type="ECO:0000313" key="18">
    <source>
        <dbReference type="Proteomes" id="UP000051254"/>
    </source>
</evidence>
<dbReference type="InterPro" id="IPR023298">
    <property type="entry name" value="ATPase_P-typ_TM_dom_sf"/>
</dbReference>